<keyword evidence="2" id="KW-1185">Reference proteome</keyword>
<accession>A0A4Z0LBI0</accession>
<sequence>MSEECKIWFPHEIFYIESLLSITRTILSEKNVVVTVLDQIQEGDYENGKILIDAVQNICTQAALISKFFWPVSRTKIHKGRGKRLREAYGIHEQNCLKDKQVRNFIEHFDEKLDLYLSEFTAGTIIPIYVGPRIDMEAKQIFRGYFLNEAVFTILHLEYKIIPIIDEIERIHLLLEQDFISGRFSN</sequence>
<reference evidence="1 2" key="1">
    <citation type="submission" date="2019-04" db="EMBL/GenBank/DDBJ databases">
        <title>Flavobacterium sp. strain DS2-A Genome sequencing and assembly.</title>
        <authorList>
            <person name="Kim I."/>
        </authorList>
    </citation>
    <scope>NUCLEOTIDE SEQUENCE [LARGE SCALE GENOMIC DNA]</scope>
    <source>
        <strain evidence="1 2">DS2-A</strain>
    </source>
</reference>
<evidence type="ECO:0000313" key="2">
    <source>
        <dbReference type="Proteomes" id="UP000297407"/>
    </source>
</evidence>
<dbReference type="EMBL" id="SRLH01000002">
    <property type="protein sequence ID" value="TGD59136.1"/>
    <property type="molecule type" value="Genomic_DNA"/>
</dbReference>
<organism evidence="1 2">
    <name type="scientific">Flavobacterium humi</name>
    <dbReference type="NCBI Taxonomy" id="2562683"/>
    <lineage>
        <taxon>Bacteria</taxon>
        <taxon>Pseudomonadati</taxon>
        <taxon>Bacteroidota</taxon>
        <taxon>Flavobacteriia</taxon>
        <taxon>Flavobacteriales</taxon>
        <taxon>Flavobacteriaceae</taxon>
        <taxon>Flavobacterium</taxon>
    </lineage>
</organism>
<comment type="caution">
    <text evidence="1">The sequence shown here is derived from an EMBL/GenBank/DDBJ whole genome shotgun (WGS) entry which is preliminary data.</text>
</comment>
<dbReference type="RefSeq" id="WP_135525446.1">
    <property type="nucleotide sequence ID" value="NZ_SRLH01000002.1"/>
</dbReference>
<gene>
    <name evidence="1" type="ORF">E4635_04600</name>
</gene>
<protein>
    <submittedName>
        <fullName evidence="1">Uncharacterized protein</fullName>
    </submittedName>
</protein>
<proteinExistence type="predicted"/>
<dbReference type="Proteomes" id="UP000297407">
    <property type="component" value="Unassembled WGS sequence"/>
</dbReference>
<dbReference type="AlphaFoldDB" id="A0A4Z0LBI0"/>
<evidence type="ECO:0000313" key="1">
    <source>
        <dbReference type="EMBL" id="TGD59136.1"/>
    </source>
</evidence>
<dbReference type="OrthoDB" id="1359545at2"/>
<name>A0A4Z0LBI0_9FLAO</name>